<gene>
    <name evidence="1" type="ORF">XcfCFBP6167P_20700</name>
</gene>
<dbReference type="EMBL" id="CP021018">
    <property type="protein sequence ID" value="ATS90392.1"/>
    <property type="molecule type" value="Genomic_DNA"/>
</dbReference>
<protein>
    <submittedName>
        <fullName evidence="1">Uncharacterized protein</fullName>
    </submittedName>
</protein>
<sequence>MIFGIGDWGLGIGDWGLGIGDWGLGNRESGIGNRESGIGNRESSRRSWLPDPTTTAAYCGRCRFTTSIAADLCRHARRHGRDGLATASRLRKYL</sequence>
<name>A0A808FKR8_XANCI</name>
<proteinExistence type="predicted"/>
<accession>A0A808FKR8</accession>
<dbReference type="AlphaFoldDB" id="A0A808FKR8"/>
<evidence type="ECO:0000313" key="1">
    <source>
        <dbReference type="EMBL" id="ATS90392.1"/>
    </source>
</evidence>
<organism evidence="1">
    <name type="scientific">Xanthomonas citri pv. phaseoli var. fuscans</name>
    <dbReference type="NCBI Taxonomy" id="473423"/>
    <lineage>
        <taxon>Bacteria</taxon>
        <taxon>Pseudomonadati</taxon>
        <taxon>Pseudomonadota</taxon>
        <taxon>Gammaproteobacteria</taxon>
        <taxon>Lysobacterales</taxon>
        <taxon>Lysobacteraceae</taxon>
        <taxon>Xanthomonas</taxon>
    </lineage>
</organism>
<reference evidence="1" key="1">
    <citation type="journal article" date="2017" name="BMC Genomics">
        <title>Xanthomonas adaptation to common bean is associated with horizontal transfers of genes encoding TAL effectors.</title>
        <authorList>
            <person name="Ruh M."/>
            <person name="Briand M."/>
            <person name="Bonneau S."/>
            <person name="Jacques M.A."/>
            <person name="Chen N.W.G."/>
        </authorList>
    </citation>
    <scope>NUCLEOTIDE SEQUENCE [LARGE SCALE GENOMIC DNA]</scope>
    <source>
        <strain evidence="1">CFBP6167</strain>
    </source>
</reference>